<sequence>MGLADLKKNATQCEQNNGQRQAKQVSLDALINDFINDADHYASGRPEHSRTAAQVIALETGFNGVREPLTLPSSAAVAQRNKNVAPYRKATFTLSESAIAHLAELADGCDMAKSKLIRCLIEHHYSLNDTERRQTEQSMHVD</sequence>
<keyword evidence="2" id="KW-1185">Reference proteome</keyword>
<accession>A0ABQ4P8T8</accession>
<name>A0ABQ4P8T8_9GAMM</name>
<dbReference type="EMBL" id="BPFB01000007">
    <property type="protein sequence ID" value="GIU43828.1"/>
    <property type="molecule type" value="Genomic_DNA"/>
</dbReference>
<gene>
    <name evidence="1" type="ORF">TUM4630_08040</name>
</gene>
<comment type="caution">
    <text evidence="1">The sequence shown here is derived from an EMBL/GenBank/DDBJ whole genome shotgun (WGS) entry which is preliminary data.</text>
</comment>
<proteinExistence type="predicted"/>
<dbReference type="RefSeq" id="WP_110456446.1">
    <property type="nucleotide sequence ID" value="NZ_BPFB01000007.1"/>
</dbReference>
<evidence type="ECO:0000313" key="1">
    <source>
        <dbReference type="EMBL" id="GIU43828.1"/>
    </source>
</evidence>
<evidence type="ECO:0000313" key="2">
    <source>
        <dbReference type="Proteomes" id="UP000761574"/>
    </source>
</evidence>
<dbReference type="Proteomes" id="UP000761574">
    <property type="component" value="Unassembled WGS sequence"/>
</dbReference>
<protein>
    <submittedName>
        <fullName evidence="1">CopG family transcriptional regulator</fullName>
    </submittedName>
</protein>
<organism evidence="1 2">
    <name type="scientific">Shewanella algidipiscicola</name>
    <dbReference type="NCBI Taxonomy" id="614070"/>
    <lineage>
        <taxon>Bacteria</taxon>
        <taxon>Pseudomonadati</taxon>
        <taxon>Pseudomonadota</taxon>
        <taxon>Gammaproteobacteria</taxon>
        <taxon>Alteromonadales</taxon>
        <taxon>Shewanellaceae</taxon>
        <taxon>Shewanella</taxon>
    </lineage>
</organism>
<reference evidence="1 2" key="1">
    <citation type="submission" date="2021-05" db="EMBL/GenBank/DDBJ databases">
        <title>Molecular characterization for Shewanella algae harboring chromosomal blaOXA-55-like strains isolated from clinical and environment sample.</title>
        <authorList>
            <person name="Ohama Y."/>
            <person name="Aoki K."/>
            <person name="Harada S."/>
            <person name="Moriya K."/>
            <person name="Ishii Y."/>
            <person name="Tateda K."/>
        </authorList>
    </citation>
    <scope>NUCLEOTIDE SEQUENCE [LARGE SCALE GENOMIC DNA]</scope>
    <source>
        <strain evidence="1 2">LMG 23746</strain>
    </source>
</reference>